<name>A0A175R951_9HYPH</name>
<evidence type="ECO:0000256" key="2">
    <source>
        <dbReference type="ARBA" id="ARBA00022963"/>
    </source>
</evidence>
<feature type="domain" description="PNPLA" evidence="6">
    <location>
        <begin position="36"/>
        <end position="196"/>
    </location>
</feature>
<evidence type="ECO:0000256" key="4">
    <source>
        <dbReference type="PROSITE-ProRule" id="PRU01161"/>
    </source>
</evidence>
<feature type="active site" description="Nucleophile" evidence="4">
    <location>
        <position position="69"/>
    </location>
</feature>
<dbReference type="PATRIC" id="fig|401562.3.peg.2169"/>
<evidence type="ECO:0000259" key="6">
    <source>
        <dbReference type="PROSITE" id="PS51635"/>
    </source>
</evidence>
<keyword evidence="3 4" id="KW-0443">Lipid metabolism</keyword>
<feature type="region of interest" description="Disordered" evidence="5">
    <location>
        <begin position="224"/>
        <end position="249"/>
    </location>
</feature>
<reference evidence="7 8" key="1">
    <citation type="journal article" date="2016" name="Front. Microbiol.">
        <title>Genomic Resource of Rice Seed Associated Bacteria.</title>
        <authorList>
            <person name="Midha S."/>
            <person name="Bansal K."/>
            <person name="Sharma S."/>
            <person name="Kumar N."/>
            <person name="Patil P.P."/>
            <person name="Chaudhry V."/>
            <person name="Patil P.B."/>
        </authorList>
    </citation>
    <scope>NUCLEOTIDE SEQUENCE [LARGE SCALE GENOMIC DNA]</scope>
    <source>
        <strain evidence="7 8">NS226</strain>
    </source>
</reference>
<keyword evidence="2 4" id="KW-0442">Lipid degradation</keyword>
<feature type="active site" description="Proton acceptor" evidence="4">
    <location>
        <position position="183"/>
    </location>
</feature>
<dbReference type="Proteomes" id="UP000078272">
    <property type="component" value="Unassembled WGS sequence"/>
</dbReference>
<dbReference type="GO" id="GO:0016787">
    <property type="term" value="F:hydrolase activity"/>
    <property type="evidence" value="ECO:0007669"/>
    <property type="project" value="UniProtKB-UniRule"/>
</dbReference>
<keyword evidence="1 4" id="KW-0378">Hydrolase</keyword>
<dbReference type="PROSITE" id="PS51635">
    <property type="entry name" value="PNPLA"/>
    <property type="match status" value="1"/>
</dbReference>
<sequence>MLDLVFRRSAPVGGSMGGESAKSSPKPTAPKRGVALALGGGAARGWAHIGVIRALTEAEIPISMIAGTSIGALVGGCYLAGHLDELEQFALSLTRRGMMRFFDIRWGGGGLIGGARLHRRLAAELADLRIEELTRPLVCVATEARSGHEVWLDSGSLVLAMRASYALPGVFPPVECNGRRLLDGALVNPVPVSVCRALEEPLVVAVNLHYDLFGRAAVLRMSAENASPQRPDDASPIDPSLAQSARGAREPDRIGIGRSMVDAFNIIQDRISRSRLAGDPPDYTVHPRVREIGLSEFFRARECIAFGYEEAMRGMHEIERLCHSLPGR</sequence>
<comment type="caution">
    <text evidence="4">Lacks conserved residue(s) required for the propagation of feature annotation.</text>
</comment>
<feature type="short sequence motif" description="DGA/G" evidence="4">
    <location>
        <begin position="183"/>
        <end position="185"/>
    </location>
</feature>
<accession>A0A175R951</accession>
<dbReference type="RefSeq" id="WP_058635344.1">
    <property type="nucleotide sequence ID" value="NZ_LDPZ01000024.1"/>
</dbReference>
<dbReference type="EMBL" id="LDPZ01000024">
    <property type="protein sequence ID" value="KTQ95111.1"/>
    <property type="molecule type" value="Genomic_DNA"/>
</dbReference>
<feature type="short sequence motif" description="GXSXG" evidence="4">
    <location>
        <begin position="67"/>
        <end position="71"/>
    </location>
</feature>
<dbReference type="STRING" id="401562.NS365_21720"/>
<gene>
    <name evidence="7" type="ORF">NS226_12990</name>
</gene>
<evidence type="ECO:0000313" key="8">
    <source>
        <dbReference type="Proteomes" id="UP000078272"/>
    </source>
</evidence>
<protein>
    <submittedName>
        <fullName evidence="7">NTE family protein rssA</fullName>
    </submittedName>
</protein>
<dbReference type="InterPro" id="IPR016035">
    <property type="entry name" value="Acyl_Trfase/lysoPLipase"/>
</dbReference>
<dbReference type="OrthoDB" id="5290098at2"/>
<dbReference type="GO" id="GO:0016042">
    <property type="term" value="P:lipid catabolic process"/>
    <property type="evidence" value="ECO:0007669"/>
    <property type="project" value="UniProtKB-UniRule"/>
</dbReference>
<evidence type="ECO:0000256" key="3">
    <source>
        <dbReference type="ARBA" id="ARBA00023098"/>
    </source>
</evidence>
<evidence type="ECO:0000256" key="1">
    <source>
        <dbReference type="ARBA" id="ARBA00022801"/>
    </source>
</evidence>
<dbReference type="SUPFAM" id="SSF52151">
    <property type="entry name" value="FabD/lysophospholipase-like"/>
    <property type="match status" value="1"/>
</dbReference>
<proteinExistence type="predicted"/>
<feature type="region of interest" description="Disordered" evidence="5">
    <location>
        <begin position="12"/>
        <end position="32"/>
    </location>
</feature>
<dbReference type="InterPro" id="IPR050301">
    <property type="entry name" value="NTE"/>
</dbReference>
<dbReference type="AlphaFoldDB" id="A0A175R951"/>
<evidence type="ECO:0000256" key="5">
    <source>
        <dbReference type="SAM" id="MobiDB-lite"/>
    </source>
</evidence>
<dbReference type="PANTHER" id="PTHR14226">
    <property type="entry name" value="NEUROPATHY TARGET ESTERASE/SWISS CHEESE D.MELANOGASTER"/>
    <property type="match status" value="1"/>
</dbReference>
<dbReference type="PANTHER" id="PTHR14226:SF76">
    <property type="entry name" value="NTE FAMILY PROTEIN RSSA"/>
    <property type="match status" value="1"/>
</dbReference>
<comment type="caution">
    <text evidence="7">The sequence shown here is derived from an EMBL/GenBank/DDBJ whole genome shotgun (WGS) entry which is preliminary data.</text>
</comment>
<evidence type="ECO:0000313" key="7">
    <source>
        <dbReference type="EMBL" id="KTQ95111.1"/>
    </source>
</evidence>
<dbReference type="InterPro" id="IPR002641">
    <property type="entry name" value="PNPLA_dom"/>
</dbReference>
<dbReference type="Pfam" id="PF01734">
    <property type="entry name" value="Patatin"/>
    <property type="match status" value="1"/>
</dbReference>
<organism evidence="7 8">
    <name type="scientific">Aureimonas ureilytica</name>
    <dbReference type="NCBI Taxonomy" id="401562"/>
    <lineage>
        <taxon>Bacteria</taxon>
        <taxon>Pseudomonadati</taxon>
        <taxon>Pseudomonadota</taxon>
        <taxon>Alphaproteobacteria</taxon>
        <taxon>Hyphomicrobiales</taxon>
        <taxon>Aurantimonadaceae</taxon>
        <taxon>Aureimonas</taxon>
    </lineage>
</organism>
<dbReference type="Gene3D" id="3.40.1090.10">
    <property type="entry name" value="Cytosolic phospholipase A2 catalytic domain"/>
    <property type="match status" value="2"/>
</dbReference>